<dbReference type="GO" id="GO:0016491">
    <property type="term" value="F:oxidoreductase activity"/>
    <property type="evidence" value="ECO:0007669"/>
    <property type="project" value="UniProtKB-KW"/>
</dbReference>
<sequence length="297" mass="31717">MTQFAGRLAVLTGAASGIGRETALQLAEAGCNLALADMNGDSLQTVAAECRRAGVRVSAEVLDVTDRAKVGTWPISVGKAHESDHVDFLFNIAGLNGGGSFVTAPADEWDYTFDVCWGGVYRCCRAFLPMLMRSESSHIVNVSSVNGLWASLGPTIPHTAYSAAKFAVRGFSEALITDLRLNAPHVKVSVVHPGHIGTDIAINSARAQGINLDDPKNEIYKQLGEAFRDTAPTSAAQAAEVILQGVSDDRWRILVGADAHRLDELVRQDPYGAYEPEFVMRLHDAGALQGIDAGNDQ</sequence>
<protein>
    <submittedName>
        <fullName evidence="3">Unannotated protein</fullName>
    </submittedName>
</protein>
<dbReference type="InterPro" id="IPR002347">
    <property type="entry name" value="SDR_fam"/>
</dbReference>
<evidence type="ECO:0000313" key="3">
    <source>
        <dbReference type="EMBL" id="CAB4733501.1"/>
    </source>
</evidence>
<dbReference type="PANTHER" id="PTHR44196">
    <property type="entry name" value="DEHYDROGENASE/REDUCTASE SDR FAMILY MEMBER 7B"/>
    <property type="match status" value="1"/>
</dbReference>
<proteinExistence type="inferred from homology"/>
<accession>A0A6J6SF23</accession>
<dbReference type="PRINTS" id="PR00081">
    <property type="entry name" value="GDHRDH"/>
</dbReference>
<evidence type="ECO:0000256" key="2">
    <source>
        <dbReference type="ARBA" id="ARBA00023002"/>
    </source>
</evidence>
<dbReference type="EMBL" id="CAEZXX010000278">
    <property type="protein sequence ID" value="CAB4733501.1"/>
    <property type="molecule type" value="Genomic_DNA"/>
</dbReference>
<dbReference type="CDD" id="cd05233">
    <property type="entry name" value="SDR_c"/>
    <property type="match status" value="1"/>
</dbReference>
<gene>
    <name evidence="3" type="ORF">UFOPK2602_02490</name>
</gene>
<dbReference type="PANTHER" id="PTHR44196:SF1">
    <property type="entry name" value="DEHYDROGENASE_REDUCTASE SDR FAMILY MEMBER 7B"/>
    <property type="match status" value="1"/>
</dbReference>
<organism evidence="3">
    <name type="scientific">freshwater metagenome</name>
    <dbReference type="NCBI Taxonomy" id="449393"/>
    <lineage>
        <taxon>unclassified sequences</taxon>
        <taxon>metagenomes</taxon>
        <taxon>ecological metagenomes</taxon>
    </lineage>
</organism>
<dbReference type="PRINTS" id="PR00080">
    <property type="entry name" value="SDRFAMILY"/>
</dbReference>
<evidence type="ECO:0000256" key="1">
    <source>
        <dbReference type="ARBA" id="ARBA00006484"/>
    </source>
</evidence>
<dbReference type="Pfam" id="PF00106">
    <property type="entry name" value="adh_short"/>
    <property type="match status" value="1"/>
</dbReference>
<dbReference type="AlphaFoldDB" id="A0A6J6SF23"/>
<dbReference type="GO" id="GO:0016020">
    <property type="term" value="C:membrane"/>
    <property type="evidence" value="ECO:0007669"/>
    <property type="project" value="TreeGrafter"/>
</dbReference>
<reference evidence="3" key="1">
    <citation type="submission" date="2020-05" db="EMBL/GenBank/DDBJ databases">
        <authorList>
            <person name="Chiriac C."/>
            <person name="Salcher M."/>
            <person name="Ghai R."/>
            <person name="Kavagutti S V."/>
        </authorList>
    </citation>
    <scope>NUCLEOTIDE SEQUENCE</scope>
</reference>
<comment type="similarity">
    <text evidence="1">Belongs to the short-chain dehydrogenases/reductases (SDR) family.</text>
</comment>
<dbReference type="Gene3D" id="3.40.50.720">
    <property type="entry name" value="NAD(P)-binding Rossmann-like Domain"/>
    <property type="match status" value="1"/>
</dbReference>
<name>A0A6J6SF23_9ZZZZ</name>
<dbReference type="InterPro" id="IPR036291">
    <property type="entry name" value="NAD(P)-bd_dom_sf"/>
</dbReference>
<dbReference type="SUPFAM" id="SSF51735">
    <property type="entry name" value="NAD(P)-binding Rossmann-fold domains"/>
    <property type="match status" value="1"/>
</dbReference>
<keyword evidence="2" id="KW-0560">Oxidoreductase</keyword>